<sequence>MLIRKAKREESKIIANYIFLAMEEIAYQFIGENSVEKALQLLNSLIEETNNQYSYENCWLVEFENEIVAAALVYDGTKLHELREPVARKIKTMFNRAFNPEDETQAGEYYIDCVGVNPNQQGKGIGSKIFQFLIDEYVNKRNETLGLLVDQDNPNAKRLYLKLGFEVVGEKTLLGKRLEHLQFKKKQ</sequence>
<keyword evidence="1 4" id="KW-0808">Transferase</keyword>
<dbReference type="Gene3D" id="3.40.630.30">
    <property type="match status" value="1"/>
</dbReference>
<dbReference type="InterPro" id="IPR050680">
    <property type="entry name" value="YpeA/RimI_acetyltransf"/>
</dbReference>
<reference evidence="4 5" key="1">
    <citation type="submission" date="2018-06" db="EMBL/GenBank/DDBJ databases">
        <title>Pedobacter endophyticus sp. nov., an endophytic bacterium isolated from a leaf of Triticum aestivum.</title>
        <authorList>
            <person name="Zhang L."/>
        </authorList>
    </citation>
    <scope>NUCLEOTIDE SEQUENCE [LARGE SCALE GENOMIC DNA]</scope>
    <source>
        <strain evidence="4 5">CM134L-2</strain>
    </source>
</reference>
<evidence type="ECO:0000256" key="2">
    <source>
        <dbReference type="ARBA" id="ARBA00023315"/>
    </source>
</evidence>
<evidence type="ECO:0000313" key="5">
    <source>
        <dbReference type="Proteomes" id="UP000284120"/>
    </source>
</evidence>
<accession>A0A3S3PF44</accession>
<dbReference type="InterPro" id="IPR000182">
    <property type="entry name" value="GNAT_dom"/>
</dbReference>
<dbReference type="InterPro" id="IPR016181">
    <property type="entry name" value="Acyl_CoA_acyltransferase"/>
</dbReference>
<evidence type="ECO:0000313" key="4">
    <source>
        <dbReference type="EMBL" id="RWU03683.1"/>
    </source>
</evidence>
<dbReference type="RefSeq" id="WP_113649327.1">
    <property type="nucleotide sequence ID" value="NZ_QMHN01000009.1"/>
</dbReference>
<evidence type="ECO:0000256" key="1">
    <source>
        <dbReference type="ARBA" id="ARBA00022679"/>
    </source>
</evidence>
<dbReference type="OrthoDB" id="5319888at2"/>
<dbReference type="Pfam" id="PF00583">
    <property type="entry name" value="Acetyltransf_1"/>
    <property type="match status" value="1"/>
</dbReference>
<dbReference type="SUPFAM" id="SSF55729">
    <property type="entry name" value="Acyl-CoA N-acyltransferases (Nat)"/>
    <property type="match status" value="1"/>
</dbReference>
<proteinExistence type="predicted"/>
<evidence type="ECO:0000259" key="3">
    <source>
        <dbReference type="PROSITE" id="PS51186"/>
    </source>
</evidence>
<keyword evidence="2" id="KW-0012">Acyltransferase</keyword>
<keyword evidence="5" id="KW-1185">Reference proteome</keyword>
<feature type="domain" description="N-acetyltransferase" evidence="3">
    <location>
        <begin position="1"/>
        <end position="187"/>
    </location>
</feature>
<dbReference type="PANTHER" id="PTHR43420">
    <property type="entry name" value="ACETYLTRANSFERASE"/>
    <property type="match status" value="1"/>
</dbReference>
<name>A0A3S3PF44_9SPHI</name>
<dbReference type="PROSITE" id="PS51186">
    <property type="entry name" value="GNAT"/>
    <property type="match status" value="1"/>
</dbReference>
<protein>
    <submittedName>
        <fullName evidence="4">GNAT family N-acetyltransferase</fullName>
    </submittedName>
</protein>
<dbReference type="AlphaFoldDB" id="A0A3S3PF44"/>
<dbReference type="CDD" id="cd04301">
    <property type="entry name" value="NAT_SF"/>
    <property type="match status" value="1"/>
</dbReference>
<organism evidence="4 5">
    <name type="scientific">Pedobacter chitinilyticus</name>
    <dbReference type="NCBI Taxonomy" id="2233776"/>
    <lineage>
        <taxon>Bacteria</taxon>
        <taxon>Pseudomonadati</taxon>
        <taxon>Bacteroidota</taxon>
        <taxon>Sphingobacteriia</taxon>
        <taxon>Sphingobacteriales</taxon>
        <taxon>Sphingobacteriaceae</taxon>
        <taxon>Pedobacter</taxon>
    </lineage>
</organism>
<comment type="caution">
    <text evidence="4">The sequence shown here is derived from an EMBL/GenBank/DDBJ whole genome shotgun (WGS) entry which is preliminary data.</text>
</comment>
<dbReference type="Proteomes" id="UP000284120">
    <property type="component" value="Unassembled WGS sequence"/>
</dbReference>
<gene>
    <name evidence="4" type="ORF">DPV69_20630</name>
</gene>
<dbReference type="EMBL" id="SAYW01000009">
    <property type="protein sequence ID" value="RWU03683.1"/>
    <property type="molecule type" value="Genomic_DNA"/>
</dbReference>
<dbReference type="GO" id="GO:0016747">
    <property type="term" value="F:acyltransferase activity, transferring groups other than amino-acyl groups"/>
    <property type="evidence" value="ECO:0007669"/>
    <property type="project" value="InterPro"/>
</dbReference>